<keyword evidence="6" id="KW-0406">Ion transport</keyword>
<accession>A0A0G4H0Y5</accession>
<dbReference type="GO" id="GO:0005254">
    <property type="term" value="F:chloride channel activity"/>
    <property type="evidence" value="ECO:0007669"/>
    <property type="project" value="InterPro"/>
</dbReference>
<feature type="chain" id="PRO_5005190778" description="Bestrophin homolog" evidence="9">
    <location>
        <begin position="22"/>
        <end position="454"/>
    </location>
</feature>
<organism evidence="10 11">
    <name type="scientific">Vitrella brassicaformis (strain CCMP3155)</name>
    <dbReference type="NCBI Taxonomy" id="1169540"/>
    <lineage>
        <taxon>Eukaryota</taxon>
        <taxon>Sar</taxon>
        <taxon>Alveolata</taxon>
        <taxon>Colpodellida</taxon>
        <taxon>Vitrellaceae</taxon>
        <taxon>Vitrella</taxon>
    </lineage>
</organism>
<evidence type="ECO:0000256" key="3">
    <source>
        <dbReference type="ARBA" id="ARBA00022475"/>
    </source>
</evidence>
<dbReference type="EMBL" id="CDMY01000929">
    <property type="protein sequence ID" value="CEM37137.1"/>
    <property type="molecule type" value="Genomic_DNA"/>
</dbReference>
<keyword evidence="11" id="KW-1185">Reference proteome</keyword>
<evidence type="ECO:0000256" key="4">
    <source>
        <dbReference type="ARBA" id="ARBA00022692"/>
    </source>
</evidence>
<sequence length="454" mass="51257">MTVLPRPLICWLVALLQVVSAIEALASAFLLQPARHTGPPSAPSPHLFGVARSRARTRRYVKDGDRLFQDAFQREEAKERPVKGSSPSGSDASASLSVPNPSAWPSFPQLEVPNSNKWQIRRYESQDWKIRRYSSEDWLECLLTLPLSRIFVRIRGQLIFQVVLTTFIAALHHLSRNPKFLTLPSTPHSLTGGALGLLLVFRTNAAYSRFWEGRKCWGTLVTTIRELAYEFSFYMPQKFHHHVLRLLKAYPRLFKQHLQGELNLNEVGHLLTEQERTQIQTVNNPPLYLLRRMCGILYEAYEESGGTKPTERKVVAVNAKLGKLCEMLGACERIIKTPVPVSYSRHTSRFLTLYCATLPFALLESLRWAVVPVVAVMTWGFLSIQEIGHFIEDPFDRIACQIPMEGLCETIEADITDLTSMPYIRHFGTQVNGHPSPTPTSASTSAANEPLAHT</sequence>
<dbReference type="OrthoDB" id="1368at2759"/>
<dbReference type="VEuPathDB" id="CryptoDB:Vbra_6428"/>
<feature type="compositionally biased region" description="Low complexity" evidence="8">
    <location>
        <begin position="84"/>
        <end position="97"/>
    </location>
</feature>
<evidence type="ECO:0000256" key="8">
    <source>
        <dbReference type="SAM" id="MobiDB-lite"/>
    </source>
</evidence>
<evidence type="ECO:0008006" key="12">
    <source>
        <dbReference type="Google" id="ProtNLM"/>
    </source>
</evidence>
<comment type="subcellular location">
    <subcellularLocation>
        <location evidence="1">Cell membrane</location>
        <topology evidence="1">Multi-pass membrane protein</topology>
    </subcellularLocation>
</comment>
<protein>
    <recommendedName>
        <fullName evidence="12">Bestrophin homolog</fullName>
    </recommendedName>
</protein>
<gene>
    <name evidence="10" type="ORF">Vbra_6428</name>
</gene>
<evidence type="ECO:0000313" key="10">
    <source>
        <dbReference type="EMBL" id="CEM37137.1"/>
    </source>
</evidence>
<feature type="signal peptide" evidence="9">
    <location>
        <begin position="1"/>
        <end position="21"/>
    </location>
</feature>
<keyword evidence="3" id="KW-1003">Cell membrane</keyword>
<dbReference type="OMA" id="RIACQIP"/>
<keyword evidence="9" id="KW-0732">Signal</keyword>
<name>A0A0G4H0Y5_VITBC</name>
<dbReference type="InParanoid" id="A0A0G4H0Y5"/>
<dbReference type="GO" id="GO:0005886">
    <property type="term" value="C:plasma membrane"/>
    <property type="evidence" value="ECO:0007669"/>
    <property type="project" value="UniProtKB-SubCell"/>
</dbReference>
<evidence type="ECO:0000256" key="5">
    <source>
        <dbReference type="ARBA" id="ARBA00022989"/>
    </source>
</evidence>
<keyword evidence="2" id="KW-0813">Transport</keyword>
<keyword evidence="5" id="KW-1133">Transmembrane helix</keyword>
<evidence type="ECO:0000256" key="2">
    <source>
        <dbReference type="ARBA" id="ARBA00022448"/>
    </source>
</evidence>
<dbReference type="PANTHER" id="PTHR33281">
    <property type="entry name" value="UPF0187 PROTEIN YNEE"/>
    <property type="match status" value="1"/>
</dbReference>
<dbReference type="PhylomeDB" id="A0A0G4H0Y5"/>
<reference evidence="10 11" key="1">
    <citation type="submission" date="2014-11" db="EMBL/GenBank/DDBJ databases">
        <authorList>
            <person name="Zhu J."/>
            <person name="Qi W."/>
            <person name="Song R."/>
        </authorList>
    </citation>
    <scope>NUCLEOTIDE SEQUENCE [LARGE SCALE GENOMIC DNA]</scope>
</reference>
<keyword evidence="4" id="KW-0812">Transmembrane</keyword>
<dbReference type="Proteomes" id="UP000041254">
    <property type="component" value="Unassembled WGS sequence"/>
</dbReference>
<proteinExistence type="predicted"/>
<dbReference type="InterPro" id="IPR044669">
    <property type="entry name" value="YneE/VCCN1/2-like"/>
</dbReference>
<feature type="region of interest" description="Disordered" evidence="8">
    <location>
        <begin position="75"/>
        <end position="100"/>
    </location>
</feature>
<feature type="region of interest" description="Disordered" evidence="8">
    <location>
        <begin position="431"/>
        <end position="454"/>
    </location>
</feature>
<evidence type="ECO:0000256" key="6">
    <source>
        <dbReference type="ARBA" id="ARBA00023065"/>
    </source>
</evidence>
<dbReference type="Pfam" id="PF25539">
    <property type="entry name" value="Bestrophin_2"/>
    <property type="match status" value="1"/>
</dbReference>
<dbReference type="AlphaFoldDB" id="A0A0G4H0Y5"/>
<keyword evidence="7" id="KW-0472">Membrane</keyword>
<dbReference type="STRING" id="1169540.A0A0G4H0Y5"/>
<evidence type="ECO:0000256" key="1">
    <source>
        <dbReference type="ARBA" id="ARBA00004651"/>
    </source>
</evidence>
<evidence type="ECO:0000313" key="11">
    <source>
        <dbReference type="Proteomes" id="UP000041254"/>
    </source>
</evidence>
<evidence type="ECO:0000256" key="7">
    <source>
        <dbReference type="ARBA" id="ARBA00023136"/>
    </source>
</evidence>
<dbReference type="PANTHER" id="PTHR33281:SF19">
    <property type="entry name" value="VOLTAGE-DEPENDENT ANION CHANNEL-FORMING PROTEIN YNEE"/>
    <property type="match status" value="1"/>
</dbReference>
<evidence type="ECO:0000256" key="9">
    <source>
        <dbReference type="SAM" id="SignalP"/>
    </source>
</evidence>